<evidence type="ECO:0008006" key="8">
    <source>
        <dbReference type="Google" id="ProtNLM"/>
    </source>
</evidence>
<dbReference type="Proteomes" id="UP001177140">
    <property type="component" value="Unassembled WGS sequence"/>
</dbReference>
<evidence type="ECO:0000256" key="2">
    <source>
        <dbReference type="ARBA" id="ARBA00022840"/>
    </source>
</evidence>
<feature type="domain" description="DUF7751" evidence="5">
    <location>
        <begin position="664"/>
        <end position="723"/>
    </location>
</feature>
<dbReference type="Gene3D" id="3.40.50.300">
    <property type="entry name" value="P-loop containing nucleotide triphosphate hydrolases"/>
    <property type="match status" value="1"/>
</dbReference>
<name>A0AA41W024_PAPNU</name>
<feature type="domain" description="FHA" evidence="4">
    <location>
        <begin position="139"/>
        <end position="211"/>
    </location>
</feature>
<evidence type="ECO:0000313" key="6">
    <source>
        <dbReference type="EMBL" id="MCL7050591.1"/>
    </source>
</evidence>
<evidence type="ECO:0000259" key="5">
    <source>
        <dbReference type="Pfam" id="PF24933"/>
    </source>
</evidence>
<feature type="non-terminal residue" evidence="6">
    <location>
        <position position="798"/>
    </location>
</feature>
<dbReference type="InterPro" id="IPR051701">
    <property type="entry name" value="Mito_OM_Translocase_MSP1"/>
</dbReference>
<evidence type="ECO:0000259" key="4">
    <source>
        <dbReference type="Pfam" id="PF00498"/>
    </source>
</evidence>
<accession>A0AA41W024</accession>
<dbReference type="SUPFAM" id="SSF49879">
    <property type="entry name" value="SMAD/FHA domain"/>
    <property type="match status" value="1"/>
</dbReference>
<keyword evidence="2" id="KW-0067">ATP-binding</keyword>
<dbReference type="InterPro" id="IPR000253">
    <property type="entry name" value="FHA_dom"/>
</dbReference>
<dbReference type="InterPro" id="IPR056653">
    <property type="entry name" value="DUF7751"/>
</dbReference>
<keyword evidence="1" id="KW-0547">Nucleotide-binding</keyword>
<dbReference type="PANTHER" id="PTHR45644:SF73">
    <property type="entry name" value="AAA-TYPE ATPASE FAMILY PROTEIN"/>
    <property type="match status" value="1"/>
</dbReference>
<dbReference type="InterPro" id="IPR008984">
    <property type="entry name" value="SMAD_FHA_dom_sf"/>
</dbReference>
<feature type="compositionally biased region" description="Acidic residues" evidence="3">
    <location>
        <begin position="42"/>
        <end position="54"/>
    </location>
</feature>
<dbReference type="PANTHER" id="PTHR45644">
    <property type="entry name" value="AAA ATPASE, PUTATIVE (AFU_ORTHOLOGUE AFUA_2G12920)-RELATED-RELATED"/>
    <property type="match status" value="1"/>
</dbReference>
<dbReference type="Pfam" id="PF24933">
    <property type="entry name" value="DUF7751"/>
    <property type="match status" value="1"/>
</dbReference>
<dbReference type="InterPro" id="IPR027417">
    <property type="entry name" value="P-loop_NTPase"/>
</dbReference>
<protein>
    <recommendedName>
        <fullName evidence="8">FHA domain-containing protein</fullName>
    </recommendedName>
</protein>
<dbReference type="Pfam" id="PF00498">
    <property type="entry name" value="FHA"/>
    <property type="match status" value="1"/>
</dbReference>
<keyword evidence="7" id="KW-1185">Reference proteome</keyword>
<proteinExistence type="predicted"/>
<evidence type="ECO:0000256" key="3">
    <source>
        <dbReference type="SAM" id="MobiDB-lite"/>
    </source>
</evidence>
<feature type="region of interest" description="Disordered" evidence="3">
    <location>
        <begin position="1"/>
        <end position="73"/>
    </location>
</feature>
<gene>
    <name evidence="6" type="ORF">MKW94_020030</name>
</gene>
<sequence length="798" mass="86898">MVDTRSNSSPKRSTPSPTSSNNAGTSGDSSSPPSKRSKINEAPEEEASSIDEVDSGSGSLPAVAKALDDQKQVPLQECETTQKRSTDHVAQDDKGKVLRLLPLSKQSAKTAPNKASLKVPWGKLVSQNPDFIIRESPFSVGQSPDCSLCLEDPSVSQVLCTLRRVTQVEKKGSNSVLLEVSGVKGTVQVNGKIYCKDTSVELQEGDLLDFGSSGRHAYIFQRLPSARDKIASVSLGIGNILMSFHQFKPNIRVLDGQSVSVALTSAAQRKALKDSLQQGILCSDDIKVSFDGFPYYLSENTRNVLIATAHMHFKCSNLLKYAVGLPTVSPRILLSGPAGSEVYQENLTKALAKHFGARLLIVDSLLLPGDILPQGSKPSKERSMSYALPSKKSAVDFLGAPALGFHNPGKQESSVKLSKIYKIGDRVKYVGPPPSRLPYLPPRGPAFGYRGVVLVPPAHESGSYEVGVRFDRIIQEGDVLGGLCEADHGFFCSADLLCLDNSRSDDLDKLVINELFEIVCSESKSAGLILFLKEIEKSLSAHSEAYTTLKHKLGNLPDNVIVIGSHTQMDNIMQKSHSDSSIFSSKLSDLAFPNNVVGPYCSIEEITETSMQLSRLFPNKVTIELPQDEALLLDLKEQLDHDVETLTANSNIASIRSVLRRSRLECPDLEKICIKNQTHTSESVEKIIAWALAHSLMNNSKASASGDKFVVSYESINYGLSLLESTQNESKRTKKSLKDVVTENNFEKKLLADVIPPADIGITFDDIGALETVKDTLKELVMLPLQRPELFSKGQLTK</sequence>
<dbReference type="Gene3D" id="2.60.200.20">
    <property type="match status" value="1"/>
</dbReference>
<evidence type="ECO:0000256" key="1">
    <source>
        <dbReference type="ARBA" id="ARBA00022741"/>
    </source>
</evidence>
<dbReference type="AlphaFoldDB" id="A0AA41W024"/>
<dbReference type="GO" id="GO:0005524">
    <property type="term" value="F:ATP binding"/>
    <property type="evidence" value="ECO:0007669"/>
    <property type="project" value="UniProtKB-KW"/>
</dbReference>
<dbReference type="GO" id="GO:0005741">
    <property type="term" value="C:mitochondrial outer membrane"/>
    <property type="evidence" value="ECO:0007669"/>
    <property type="project" value="TreeGrafter"/>
</dbReference>
<comment type="caution">
    <text evidence="6">The sequence shown here is derived from an EMBL/GenBank/DDBJ whole genome shotgun (WGS) entry which is preliminary data.</text>
</comment>
<organism evidence="6 7">
    <name type="scientific">Papaver nudicaule</name>
    <name type="common">Iceland poppy</name>
    <dbReference type="NCBI Taxonomy" id="74823"/>
    <lineage>
        <taxon>Eukaryota</taxon>
        <taxon>Viridiplantae</taxon>
        <taxon>Streptophyta</taxon>
        <taxon>Embryophyta</taxon>
        <taxon>Tracheophyta</taxon>
        <taxon>Spermatophyta</taxon>
        <taxon>Magnoliopsida</taxon>
        <taxon>Ranunculales</taxon>
        <taxon>Papaveraceae</taxon>
        <taxon>Papaveroideae</taxon>
        <taxon>Papaver</taxon>
    </lineage>
</organism>
<evidence type="ECO:0000313" key="7">
    <source>
        <dbReference type="Proteomes" id="UP001177140"/>
    </source>
</evidence>
<feature type="compositionally biased region" description="Low complexity" evidence="3">
    <location>
        <begin position="1"/>
        <end position="22"/>
    </location>
</feature>
<reference evidence="6" key="1">
    <citation type="submission" date="2022-03" db="EMBL/GenBank/DDBJ databases">
        <title>A functionally conserved STORR gene fusion in Papaver species that diverged 16.8 million years ago.</title>
        <authorList>
            <person name="Catania T."/>
        </authorList>
    </citation>
    <scope>NUCLEOTIDE SEQUENCE</scope>
    <source>
        <strain evidence="6">S-191538</strain>
    </source>
</reference>
<dbReference type="EMBL" id="JAJJMA010329562">
    <property type="protein sequence ID" value="MCL7050591.1"/>
    <property type="molecule type" value="Genomic_DNA"/>
</dbReference>